<dbReference type="AlphaFoldDB" id="A0A0N4YDP6"/>
<dbReference type="OMA" id="ITWVPWI"/>
<comment type="subcellular location">
    <subcellularLocation>
        <location evidence="1">Secreted</location>
    </subcellularLocation>
</comment>
<evidence type="ECO:0000256" key="1">
    <source>
        <dbReference type="ARBA" id="ARBA00004613"/>
    </source>
</evidence>
<comment type="similarity">
    <text evidence="2">Belongs to the GILT family.</text>
</comment>
<accession>A0A0N4YDP6</accession>
<protein>
    <submittedName>
        <fullName evidence="8">GILT-like protein F37H8.5</fullName>
    </submittedName>
</protein>
<dbReference type="WBParaSite" id="NBR_0001475801-mRNA-1">
    <property type="protein sequence ID" value="NBR_0001475801-mRNA-1"/>
    <property type="gene ID" value="NBR_0001475801"/>
</dbReference>
<proteinExistence type="inferred from homology"/>
<evidence type="ECO:0000256" key="4">
    <source>
        <dbReference type="ARBA" id="ARBA00022729"/>
    </source>
</evidence>
<dbReference type="Pfam" id="PF03227">
    <property type="entry name" value="GILT"/>
    <property type="match status" value="1"/>
</dbReference>
<evidence type="ECO:0000313" key="6">
    <source>
        <dbReference type="EMBL" id="VDL78348.1"/>
    </source>
</evidence>
<keyword evidence="5" id="KW-0325">Glycoprotein</keyword>
<dbReference type="Proteomes" id="UP000271162">
    <property type="component" value="Unassembled WGS sequence"/>
</dbReference>
<evidence type="ECO:0000256" key="3">
    <source>
        <dbReference type="ARBA" id="ARBA00022525"/>
    </source>
</evidence>
<keyword evidence="7" id="KW-1185">Reference proteome</keyword>
<dbReference type="PANTHER" id="PTHR13234">
    <property type="entry name" value="GAMMA-INTERFERON INDUCIBLE LYSOSOMAL THIOL REDUCTASE GILT"/>
    <property type="match status" value="1"/>
</dbReference>
<dbReference type="EMBL" id="UYSL01021479">
    <property type="protein sequence ID" value="VDL78348.1"/>
    <property type="molecule type" value="Genomic_DNA"/>
</dbReference>
<organism evidence="8">
    <name type="scientific">Nippostrongylus brasiliensis</name>
    <name type="common">Rat hookworm</name>
    <dbReference type="NCBI Taxonomy" id="27835"/>
    <lineage>
        <taxon>Eukaryota</taxon>
        <taxon>Metazoa</taxon>
        <taxon>Ecdysozoa</taxon>
        <taxon>Nematoda</taxon>
        <taxon>Chromadorea</taxon>
        <taxon>Rhabditida</taxon>
        <taxon>Rhabditina</taxon>
        <taxon>Rhabditomorpha</taxon>
        <taxon>Strongyloidea</taxon>
        <taxon>Heligmosomidae</taxon>
        <taxon>Nippostrongylus</taxon>
    </lineage>
</organism>
<dbReference type="GO" id="GO:0005576">
    <property type="term" value="C:extracellular region"/>
    <property type="evidence" value="ECO:0007669"/>
    <property type="project" value="UniProtKB-SubCell"/>
</dbReference>
<reference evidence="6 7" key="2">
    <citation type="submission" date="2018-11" db="EMBL/GenBank/DDBJ databases">
        <authorList>
            <consortium name="Pathogen Informatics"/>
        </authorList>
    </citation>
    <scope>NUCLEOTIDE SEQUENCE [LARGE SCALE GENOMIC DNA]</scope>
</reference>
<evidence type="ECO:0000256" key="2">
    <source>
        <dbReference type="ARBA" id="ARBA00005679"/>
    </source>
</evidence>
<evidence type="ECO:0000313" key="8">
    <source>
        <dbReference type="WBParaSite" id="NBR_0001475801-mRNA-1"/>
    </source>
</evidence>
<name>A0A0N4YDP6_NIPBR</name>
<keyword evidence="3" id="KW-0964">Secreted</keyword>
<dbReference type="InterPro" id="IPR004911">
    <property type="entry name" value="Interferon-induced_GILT"/>
</dbReference>
<dbReference type="PANTHER" id="PTHR13234:SF8">
    <property type="entry name" value="GAMMA-INTERFERON-INDUCIBLE LYSOSOMAL THIOL REDUCTASE"/>
    <property type="match status" value="1"/>
</dbReference>
<dbReference type="GO" id="GO:0016671">
    <property type="term" value="F:oxidoreductase activity, acting on a sulfur group of donors, disulfide as acceptor"/>
    <property type="evidence" value="ECO:0007669"/>
    <property type="project" value="InterPro"/>
</dbReference>
<evidence type="ECO:0000313" key="7">
    <source>
        <dbReference type="Proteomes" id="UP000271162"/>
    </source>
</evidence>
<dbReference type="STRING" id="27835.A0A0N4YDP6"/>
<sequence length="199" mass="22648">MLPHFLLPLLRSPGADKDLLTLDVFGESMCRDTTKFINNQLIPMYKKYHDYLYIRYHVFGPFFSTSCTKKGKHVTCSCQHGPEECSKNFLQACLIHSYPDDFDTLACIQGDTKFDEVFPNCLMQKYNETEIGRLHKCAVAGEGPLYMYVDGLAAVKLSGQITWVPWITIGNQRHASAEKDLETVLCQNFKSTPPECFKS</sequence>
<gene>
    <name evidence="6" type="ORF">NBR_LOCUS14759</name>
</gene>
<evidence type="ECO:0000256" key="5">
    <source>
        <dbReference type="ARBA" id="ARBA00023180"/>
    </source>
</evidence>
<keyword evidence="4" id="KW-0732">Signal</keyword>
<reference evidence="8" key="1">
    <citation type="submission" date="2017-02" db="UniProtKB">
        <authorList>
            <consortium name="WormBaseParasite"/>
        </authorList>
    </citation>
    <scope>IDENTIFICATION</scope>
</reference>